<evidence type="ECO:0000256" key="1">
    <source>
        <dbReference type="SAM" id="Phobius"/>
    </source>
</evidence>
<keyword evidence="1" id="KW-1133">Transmembrane helix</keyword>
<dbReference type="AlphaFoldDB" id="A0AAD5XDP1"/>
<keyword evidence="1" id="KW-0472">Membrane</keyword>
<proteinExistence type="predicted"/>
<sequence>MEALDRLGDVSSMFRRNGEVVETEAWLQKMKAASLSELLFFMVVVIVSGLAFLLFLMLIERFLFNPGSVPPVVAKPPIWSPPAAPPGGTSPPPGWPPGYPYPPPFCVPPPSAPAPAPALPAPTLPTTGSTAIPLWVIQWMEFFVASCVLVYVWKRVTKRPKRPTRSREYNEGEDGEN</sequence>
<keyword evidence="3" id="KW-1185">Reference proteome</keyword>
<comment type="caution">
    <text evidence="2">The sequence shown here is derived from an EMBL/GenBank/DDBJ whole genome shotgun (WGS) entry which is preliminary data.</text>
</comment>
<gene>
    <name evidence="2" type="ORF">HK100_011960</name>
</gene>
<evidence type="ECO:0000313" key="3">
    <source>
        <dbReference type="Proteomes" id="UP001211907"/>
    </source>
</evidence>
<feature type="transmembrane region" description="Helical" evidence="1">
    <location>
        <begin position="38"/>
        <end position="59"/>
    </location>
</feature>
<dbReference type="Proteomes" id="UP001211907">
    <property type="component" value="Unassembled WGS sequence"/>
</dbReference>
<protein>
    <submittedName>
        <fullName evidence="2">Uncharacterized protein</fullName>
    </submittedName>
</protein>
<dbReference type="EMBL" id="JADGJH010000800">
    <property type="protein sequence ID" value="KAJ3122550.1"/>
    <property type="molecule type" value="Genomic_DNA"/>
</dbReference>
<name>A0AAD5XDP1_9FUNG</name>
<accession>A0AAD5XDP1</accession>
<evidence type="ECO:0000313" key="2">
    <source>
        <dbReference type="EMBL" id="KAJ3122550.1"/>
    </source>
</evidence>
<reference evidence="2" key="1">
    <citation type="submission" date="2020-05" db="EMBL/GenBank/DDBJ databases">
        <title>Phylogenomic resolution of chytrid fungi.</title>
        <authorList>
            <person name="Stajich J.E."/>
            <person name="Amses K."/>
            <person name="Simmons R."/>
            <person name="Seto K."/>
            <person name="Myers J."/>
            <person name="Bonds A."/>
            <person name="Quandt C.A."/>
            <person name="Barry K."/>
            <person name="Liu P."/>
            <person name="Grigoriev I."/>
            <person name="Longcore J.E."/>
            <person name="James T.Y."/>
        </authorList>
    </citation>
    <scope>NUCLEOTIDE SEQUENCE</scope>
    <source>
        <strain evidence="2">JEL0513</strain>
    </source>
</reference>
<organism evidence="2 3">
    <name type="scientific">Physocladia obscura</name>
    <dbReference type="NCBI Taxonomy" id="109957"/>
    <lineage>
        <taxon>Eukaryota</taxon>
        <taxon>Fungi</taxon>
        <taxon>Fungi incertae sedis</taxon>
        <taxon>Chytridiomycota</taxon>
        <taxon>Chytridiomycota incertae sedis</taxon>
        <taxon>Chytridiomycetes</taxon>
        <taxon>Chytridiales</taxon>
        <taxon>Chytriomycetaceae</taxon>
        <taxon>Physocladia</taxon>
    </lineage>
</organism>
<feature type="transmembrane region" description="Helical" evidence="1">
    <location>
        <begin position="132"/>
        <end position="153"/>
    </location>
</feature>
<keyword evidence="1" id="KW-0812">Transmembrane</keyword>